<evidence type="ECO:0000256" key="2">
    <source>
        <dbReference type="SAM" id="Phobius"/>
    </source>
</evidence>
<gene>
    <name evidence="3" type="ORF">GCM10009801_79940</name>
</gene>
<reference evidence="3 4" key="1">
    <citation type="journal article" date="2019" name="Int. J. Syst. Evol. Microbiol.">
        <title>The Global Catalogue of Microorganisms (GCM) 10K type strain sequencing project: providing services to taxonomists for standard genome sequencing and annotation.</title>
        <authorList>
            <consortium name="The Broad Institute Genomics Platform"/>
            <consortium name="The Broad Institute Genome Sequencing Center for Infectious Disease"/>
            <person name="Wu L."/>
            <person name="Ma J."/>
        </authorList>
    </citation>
    <scope>NUCLEOTIDE SEQUENCE [LARGE SCALE GENOMIC DNA]</scope>
    <source>
        <strain evidence="3 4">JCM 15478</strain>
    </source>
</reference>
<feature type="compositionally biased region" description="Basic and acidic residues" evidence="1">
    <location>
        <begin position="1"/>
        <end position="13"/>
    </location>
</feature>
<feature type="transmembrane region" description="Helical" evidence="2">
    <location>
        <begin position="128"/>
        <end position="147"/>
    </location>
</feature>
<evidence type="ECO:0000256" key="1">
    <source>
        <dbReference type="SAM" id="MobiDB-lite"/>
    </source>
</evidence>
<protein>
    <recommendedName>
        <fullName evidence="5">DUF2637 domain-containing protein</fullName>
    </recommendedName>
</protein>
<dbReference type="Pfam" id="PF10935">
    <property type="entry name" value="DUF2637"/>
    <property type="match status" value="1"/>
</dbReference>
<keyword evidence="2" id="KW-0812">Transmembrane</keyword>
<keyword evidence="4" id="KW-1185">Reference proteome</keyword>
<dbReference type="InterPro" id="IPR021235">
    <property type="entry name" value="DUF2637"/>
</dbReference>
<accession>A0ABN2X4G6</accession>
<name>A0ABN2X4G6_9ACTN</name>
<evidence type="ECO:0000313" key="4">
    <source>
        <dbReference type="Proteomes" id="UP001500016"/>
    </source>
</evidence>
<proteinExistence type="predicted"/>
<keyword evidence="2" id="KW-0472">Membrane</keyword>
<feature type="region of interest" description="Disordered" evidence="1">
    <location>
        <begin position="183"/>
        <end position="204"/>
    </location>
</feature>
<dbReference type="EMBL" id="BAAAPE010000030">
    <property type="protein sequence ID" value="GAA2104365.1"/>
    <property type="molecule type" value="Genomic_DNA"/>
</dbReference>
<evidence type="ECO:0000313" key="3">
    <source>
        <dbReference type="EMBL" id="GAA2104365.1"/>
    </source>
</evidence>
<evidence type="ECO:0008006" key="5">
    <source>
        <dbReference type="Google" id="ProtNLM"/>
    </source>
</evidence>
<comment type="caution">
    <text evidence="3">The sequence shown here is derived from an EMBL/GenBank/DDBJ whole genome shotgun (WGS) entry which is preliminary data.</text>
</comment>
<keyword evidence="2" id="KW-1133">Transmembrane helix</keyword>
<dbReference type="Proteomes" id="UP001500016">
    <property type="component" value="Unassembled WGS sequence"/>
</dbReference>
<feature type="transmembrane region" description="Helical" evidence="2">
    <location>
        <begin position="153"/>
        <end position="173"/>
    </location>
</feature>
<feature type="region of interest" description="Disordered" evidence="1">
    <location>
        <begin position="1"/>
        <end position="31"/>
    </location>
</feature>
<feature type="compositionally biased region" description="Low complexity" evidence="1">
    <location>
        <begin position="184"/>
        <end position="196"/>
    </location>
</feature>
<organism evidence="3 4">
    <name type="scientific">Streptomyces albiaxialis</name>
    <dbReference type="NCBI Taxonomy" id="329523"/>
    <lineage>
        <taxon>Bacteria</taxon>
        <taxon>Bacillati</taxon>
        <taxon>Actinomycetota</taxon>
        <taxon>Actinomycetes</taxon>
        <taxon>Kitasatosporales</taxon>
        <taxon>Streptomycetaceae</taxon>
        <taxon>Streptomyces</taxon>
    </lineage>
</organism>
<sequence>MHSTVRRIDDGARAHPVPTSGHEKSPSGSVPAAQRGFLSSVGVAPRGIRSGPTAVGERFEVWVERAGALLVAGVGAYASYVHQREFALRGGADPASAALWPLSVDGLLLLATVGLLKRSGRWRAGRGVLWTAFLLGVAVSLTADIAAAPTLGWRPILVAGWPPVALLLAVELLTHRARVEERGASAARESAGEEAVPASDGDPLPAKAWEKDLRHREVPQRPISAESLRRDLHIAAGLDRFLDARGISLLRPSYRNRVPRPGESLLQAVRQLMESVNDTLTGQLDLDAHGGRTIEGVGVRVAQRILAMTCAVWHNRTTGRPITRSLIAYDH</sequence>